<dbReference type="Gene3D" id="3.40.50.300">
    <property type="entry name" value="P-loop containing nucleotide triphosphate hydrolases"/>
    <property type="match status" value="1"/>
</dbReference>
<dbReference type="AlphaFoldDB" id="A0A7V2SZ41"/>
<evidence type="ECO:0000313" key="1">
    <source>
        <dbReference type="EMBL" id="HFC46892.1"/>
    </source>
</evidence>
<comment type="caution">
    <text evidence="1">The sequence shown here is derived from an EMBL/GenBank/DDBJ whole genome shotgun (WGS) entry which is preliminary data.</text>
</comment>
<sequence length="75" mass="8664">MRSQDEFYDMLGDLNSHGITIVMVTHDIAVLNKHVKQVACLNRTLVFHGSHEEFCSSKEVMSQFLGEDHWIGHRH</sequence>
<dbReference type="Proteomes" id="UP000885797">
    <property type="component" value="Unassembled WGS sequence"/>
</dbReference>
<dbReference type="SUPFAM" id="SSF52540">
    <property type="entry name" value="P-loop containing nucleoside triphosphate hydrolases"/>
    <property type="match status" value="1"/>
</dbReference>
<proteinExistence type="predicted"/>
<dbReference type="EMBL" id="DRND01000262">
    <property type="protein sequence ID" value="HFC46892.1"/>
    <property type="molecule type" value="Genomic_DNA"/>
</dbReference>
<accession>A0A7V2SZ41</accession>
<evidence type="ECO:0008006" key="2">
    <source>
        <dbReference type="Google" id="ProtNLM"/>
    </source>
</evidence>
<name>A0A7V2SZ41_9BACT</name>
<dbReference type="InterPro" id="IPR027417">
    <property type="entry name" value="P-loop_NTPase"/>
</dbReference>
<protein>
    <recommendedName>
        <fullName evidence="2">Zinc ABC transporter, ATP-binding protein ZnuC</fullName>
    </recommendedName>
</protein>
<reference evidence="1" key="1">
    <citation type="journal article" date="2020" name="mSystems">
        <title>Genome- and Community-Level Interaction Insights into Carbon Utilization and Element Cycling Functions of Hydrothermarchaeota in Hydrothermal Sediment.</title>
        <authorList>
            <person name="Zhou Z."/>
            <person name="Liu Y."/>
            <person name="Xu W."/>
            <person name="Pan J."/>
            <person name="Luo Z.H."/>
            <person name="Li M."/>
        </authorList>
    </citation>
    <scope>NUCLEOTIDE SEQUENCE [LARGE SCALE GENOMIC DNA]</scope>
    <source>
        <strain evidence="1">HyVt-503</strain>
    </source>
</reference>
<organism evidence="1">
    <name type="scientific">Dissulfuribacter thermophilus</name>
    <dbReference type="NCBI Taxonomy" id="1156395"/>
    <lineage>
        <taxon>Bacteria</taxon>
        <taxon>Pseudomonadati</taxon>
        <taxon>Thermodesulfobacteriota</taxon>
        <taxon>Dissulfuribacteria</taxon>
        <taxon>Dissulfuribacterales</taxon>
        <taxon>Dissulfuribacteraceae</taxon>
        <taxon>Dissulfuribacter</taxon>
    </lineage>
</organism>
<gene>
    <name evidence="1" type="ORF">ENJ63_03320</name>
</gene>